<gene>
    <name evidence="1" type="ORF">VFPBJ_02697</name>
    <name evidence="2" type="ORF">VFPFJ_04871</name>
</gene>
<comment type="caution">
    <text evidence="1">The sequence shown here is derived from an EMBL/GenBank/DDBJ whole genome shotgun (WGS) entry which is preliminary data.</text>
</comment>
<dbReference type="AlphaFoldDB" id="A0A179H2Z1"/>
<dbReference type="Proteomes" id="UP000078340">
    <property type="component" value="Unassembled WGS sequence"/>
</dbReference>
<evidence type="ECO:0000313" key="1">
    <source>
        <dbReference type="EMBL" id="OAQ83930.1"/>
    </source>
</evidence>
<protein>
    <submittedName>
        <fullName evidence="1">Uncharacterized protein</fullName>
    </submittedName>
</protein>
<dbReference type="EMBL" id="LSBI01000004">
    <property type="protein sequence ID" value="OAQ90712.1"/>
    <property type="molecule type" value="Genomic_DNA"/>
</dbReference>
<name>A0A179H2Z1_PURLI</name>
<dbReference type="EMBL" id="LSBH01000002">
    <property type="protein sequence ID" value="OAQ83930.1"/>
    <property type="molecule type" value="Genomic_DNA"/>
</dbReference>
<dbReference type="Proteomes" id="UP000078240">
    <property type="component" value="Unassembled WGS sequence"/>
</dbReference>
<evidence type="ECO:0000313" key="3">
    <source>
        <dbReference type="Proteomes" id="UP000078240"/>
    </source>
</evidence>
<reference evidence="1 3" key="1">
    <citation type="submission" date="2016-01" db="EMBL/GenBank/DDBJ databases">
        <title>Biosynthesis of antibiotic leucinostatins and their inhibition on Phytophthora in bio-control Purpureocillium lilacinum.</title>
        <authorList>
            <person name="Wang G."/>
            <person name="Liu Z."/>
            <person name="Lin R."/>
            <person name="Li E."/>
            <person name="Mao Z."/>
            <person name="Ling J."/>
            <person name="Yin W."/>
            <person name="Xie B."/>
        </authorList>
    </citation>
    <scope>NUCLEOTIDE SEQUENCE [LARGE SCALE GENOMIC DNA]</scope>
    <source>
        <strain evidence="1">PLBJ-1</strain>
        <strain evidence="2">PLFJ-1</strain>
    </source>
</reference>
<evidence type="ECO:0000313" key="2">
    <source>
        <dbReference type="EMBL" id="OAQ90712.1"/>
    </source>
</evidence>
<accession>A0A179H2Z1</accession>
<sequence>MPLAQPRRRRCWSHQSSRDVQASCFTRFAKPSCPPFPVRRHRHSPLLLPDPAHDALAGRHQGLRGVVTSV</sequence>
<organism evidence="1 3">
    <name type="scientific">Purpureocillium lilacinum</name>
    <name type="common">Paecilomyces lilacinus</name>
    <dbReference type="NCBI Taxonomy" id="33203"/>
    <lineage>
        <taxon>Eukaryota</taxon>
        <taxon>Fungi</taxon>
        <taxon>Dikarya</taxon>
        <taxon>Ascomycota</taxon>
        <taxon>Pezizomycotina</taxon>
        <taxon>Sordariomycetes</taxon>
        <taxon>Hypocreomycetidae</taxon>
        <taxon>Hypocreales</taxon>
        <taxon>Ophiocordycipitaceae</taxon>
        <taxon>Purpureocillium</taxon>
    </lineage>
</organism>
<proteinExistence type="predicted"/>